<dbReference type="AlphaFoldDB" id="M2LUD1"/>
<dbReference type="eggNOG" id="ENOG502RRIM">
    <property type="taxonomic scope" value="Eukaryota"/>
</dbReference>
<evidence type="ECO:0008006" key="4">
    <source>
        <dbReference type="Google" id="ProtNLM"/>
    </source>
</evidence>
<gene>
    <name evidence="2" type="ORF">BAUCODRAFT_41512</name>
</gene>
<dbReference type="GeneID" id="19114114"/>
<reference evidence="2 3" key="1">
    <citation type="journal article" date="2012" name="PLoS Pathog.">
        <title>Diverse lifestyles and strategies of plant pathogenesis encoded in the genomes of eighteen Dothideomycetes fungi.</title>
        <authorList>
            <person name="Ohm R.A."/>
            <person name="Feau N."/>
            <person name="Henrissat B."/>
            <person name="Schoch C.L."/>
            <person name="Horwitz B.A."/>
            <person name="Barry K.W."/>
            <person name="Condon B.J."/>
            <person name="Copeland A.C."/>
            <person name="Dhillon B."/>
            <person name="Glaser F."/>
            <person name="Hesse C.N."/>
            <person name="Kosti I."/>
            <person name="LaButti K."/>
            <person name="Lindquist E.A."/>
            <person name="Lucas S."/>
            <person name="Salamov A.A."/>
            <person name="Bradshaw R.E."/>
            <person name="Ciuffetti L."/>
            <person name="Hamelin R.C."/>
            <person name="Kema G.H.J."/>
            <person name="Lawrence C."/>
            <person name="Scott J.A."/>
            <person name="Spatafora J.W."/>
            <person name="Turgeon B.G."/>
            <person name="de Wit P.J.G.M."/>
            <person name="Zhong S."/>
            <person name="Goodwin S.B."/>
            <person name="Grigoriev I.V."/>
        </authorList>
    </citation>
    <scope>NUCLEOTIDE SEQUENCE [LARGE SCALE GENOMIC DNA]</scope>
    <source>
        <strain evidence="2 3">UAMH 10762</strain>
    </source>
</reference>
<name>M2LUD1_BAUPA</name>
<dbReference type="RefSeq" id="XP_007674529.1">
    <property type="nucleotide sequence ID" value="XM_007676339.1"/>
</dbReference>
<keyword evidence="1" id="KW-0472">Membrane</keyword>
<dbReference type="STRING" id="717646.M2LUD1"/>
<keyword evidence="3" id="KW-1185">Reference proteome</keyword>
<dbReference type="Proteomes" id="UP000011761">
    <property type="component" value="Unassembled WGS sequence"/>
</dbReference>
<evidence type="ECO:0000313" key="2">
    <source>
        <dbReference type="EMBL" id="EMC98177.1"/>
    </source>
</evidence>
<dbReference type="HOGENOM" id="CLU_011673_1_0_1"/>
<organism evidence="2 3">
    <name type="scientific">Baudoinia panamericana (strain UAMH 10762)</name>
    <name type="common">Angels' share fungus</name>
    <name type="synonym">Baudoinia compniacensis (strain UAMH 10762)</name>
    <dbReference type="NCBI Taxonomy" id="717646"/>
    <lineage>
        <taxon>Eukaryota</taxon>
        <taxon>Fungi</taxon>
        <taxon>Dikarya</taxon>
        <taxon>Ascomycota</taxon>
        <taxon>Pezizomycotina</taxon>
        <taxon>Dothideomycetes</taxon>
        <taxon>Dothideomycetidae</taxon>
        <taxon>Mycosphaerellales</taxon>
        <taxon>Teratosphaeriaceae</taxon>
        <taxon>Baudoinia</taxon>
    </lineage>
</organism>
<dbReference type="KEGG" id="bcom:BAUCODRAFT_41512"/>
<feature type="transmembrane region" description="Helical" evidence="1">
    <location>
        <begin position="64"/>
        <end position="82"/>
    </location>
</feature>
<feature type="non-terminal residue" evidence="2">
    <location>
        <position position="1"/>
    </location>
</feature>
<evidence type="ECO:0000256" key="1">
    <source>
        <dbReference type="SAM" id="Phobius"/>
    </source>
</evidence>
<dbReference type="OrthoDB" id="5408102at2759"/>
<protein>
    <recommendedName>
        <fullName evidence="4">MFS maltose permease</fullName>
    </recommendedName>
</protein>
<dbReference type="OMA" id="EWSWKSR"/>
<proteinExistence type="predicted"/>
<feature type="non-terminal residue" evidence="2">
    <location>
        <position position="499"/>
    </location>
</feature>
<accession>M2LUD1</accession>
<dbReference type="EMBL" id="KB445553">
    <property type="protein sequence ID" value="EMC98177.1"/>
    <property type="molecule type" value="Genomic_DNA"/>
</dbReference>
<sequence length="499" mass="55717">RFFTQTGQHLVPFPSTSRPRLPYLSQPTLRPTTSLLGPNPQLARLLSTETRRYIREQVWLATKWSAYLWTTVILLSISYFGFKLEWDERERPTPDEWRFYTRQALRAAREALSAVEEGRSIMVDWAFAGNQFRACLERLEDRAKEGKGIREVEEGGLLVEGVGKTGLDVSGKSWPWRAGYYEVLMGCAMVAEHLDDMVLDKTRRVVFPKEYMIGPSNPDPRPVSARMKAAPREEDCERPFDPPETYYMRILTTTGFTTKQKLDAALAYANWLEFKGLSESAEEMYRWGVDIAKAALPSATPADALLDPQTTVFKADSANAATQNLLHATTALAIHRARTGNVSSALPMLLSVLRAYRSAPISPFSQSELAAASAPKRAQTDIGAFFQFFGNIFTPPKFPPPPPSGDLPFMRDTDKPTCEESELMLYIGEILFATSPQAAEGVGWTKQAVEIAEANLRPGASMPVPAGGDAEKEREKCRSCLMTGVGNWETMLRRLAEQQ</sequence>
<keyword evidence="1" id="KW-1133">Transmembrane helix</keyword>
<evidence type="ECO:0000313" key="3">
    <source>
        <dbReference type="Proteomes" id="UP000011761"/>
    </source>
</evidence>
<keyword evidence="1" id="KW-0812">Transmembrane</keyword>